<dbReference type="PANTHER" id="PTHR23522">
    <property type="entry name" value="BLL5896 PROTEIN"/>
    <property type="match status" value="1"/>
</dbReference>
<feature type="domain" description="Major facilitator superfamily associated" evidence="9">
    <location>
        <begin position="20"/>
        <end position="355"/>
    </location>
</feature>
<proteinExistence type="predicted"/>
<feature type="transmembrane region" description="Helical" evidence="8">
    <location>
        <begin position="358"/>
        <end position="377"/>
    </location>
</feature>
<feature type="transmembrane region" description="Helical" evidence="8">
    <location>
        <begin position="12"/>
        <end position="32"/>
    </location>
</feature>
<evidence type="ECO:0000256" key="2">
    <source>
        <dbReference type="ARBA" id="ARBA00022448"/>
    </source>
</evidence>
<evidence type="ECO:0000256" key="3">
    <source>
        <dbReference type="ARBA" id="ARBA00022475"/>
    </source>
</evidence>
<dbReference type="RefSeq" id="WP_190292616.1">
    <property type="nucleotide sequence ID" value="NZ_JABFCZ010000018.1"/>
</dbReference>
<evidence type="ECO:0000256" key="5">
    <source>
        <dbReference type="ARBA" id="ARBA00022692"/>
    </source>
</evidence>
<feature type="transmembrane region" description="Helical" evidence="8">
    <location>
        <begin position="269"/>
        <end position="286"/>
    </location>
</feature>
<dbReference type="InterPro" id="IPR026032">
    <property type="entry name" value="HcaT-like"/>
</dbReference>
<feature type="transmembrane region" description="Helical" evidence="8">
    <location>
        <begin position="74"/>
        <end position="93"/>
    </location>
</feature>
<evidence type="ECO:0000256" key="1">
    <source>
        <dbReference type="ARBA" id="ARBA00004429"/>
    </source>
</evidence>
<dbReference type="Pfam" id="PF12832">
    <property type="entry name" value="MFS_1_like"/>
    <property type="match status" value="1"/>
</dbReference>
<keyword evidence="4" id="KW-0997">Cell inner membrane</keyword>
<feature type="transmembrane region" description="Helical" evidence="8">
    <location>
        <begin position="332"/>
        <end position="352"/>
    </location>
</feature>
<evidence type="ECO:0000256" key="4">
    <source>
        <dbReference type="ARBA" id="ARBA00022519"/>
    </source>
</evidence>
<dbReference type="PIRSF" id="PIRSF004925">
    <property type="entry name" value="HcaT"/>
    <property type="match status" value="1"/>
</dbReference>
<dbReference type="AlphaFoldDB" id="A0A926P523"/>
<feature type="transmembrane region" description="Helical" evidence="8">
    <location>
        <begin position="238"/>
        <end position="257"/>
    </location>
</feature>
<keyword evidence="3" id="KW-1003">Cell membrane</keyword>
<name>A0A926P523_9HYPH</name>
<feature type="transmembrane region" description="Helical" evidence="8">
    <location>
        <begin position="205"/>
        <end position="226"/>
    </location>
</feature>
<dbReference type="SUPFAM" id="SSF103473">
    <property type="entry name" value="MFS general substrate transporter"/>
    <property type="match status" value="1"/>
</dbReference>
<feature type="transmembrane region" description="Helical" evidence="8">
    <location>
        <begin position="99"/>
        <end position="125"/>
    </location>
</feature>
<dbReference type="InterPro" id="IPR036259">
    <property type="entry name" value="MFS_trans_sf"/>
</dbReference>
<comment type="caution">
    <text evidence="10">The sequence shown here is derived from an EMBL/GenBank/DDBJ whole genome shotgun (WGS) entry which is preliminary data.</text>
</comment>
<organism evidence="10 11">
    <name type="scientific">Roseibium aggregatum</name>
    <dbReference type="NCBI Taxonomy" id="187304"/>
    <lineage>
        <taxon>Bacteria</taxon>
        <taxon>Pseudomonadati</taxon>
        <taxon>Pseudomonadota</taxon>
        <taxon>Alphaproteobacteria</taxon>
        <taxon>Hyphomicrobiales</taxon>
        <taxon>Stappiaceae</taxon>
        <taxon>Roseibium</taxon>
    </lineage>
</organism>
<feature type="transmembrane region" description="Helical" evidence="8">
    <location>
        <begin position="137"/>
        <end position="154"/>
    </location>
</feature>
<gene>
    <name evidence="10" type="ORF">HK439_16430</name>
</gene>
<comment type="subcellular location">
    <subcellularLocation>
        <location evidence="1">Cell inner membrane</location>
        <topology evidence="1">Multi-pass membrane protein</topology>
    </subcellularLocation>
</comment>
<keyword evidence="2" id="KW-0813">Transport</keyword>
<dbReference type="GO" id="GO:0030395">
    <property type="term" value="F:lactose binding"/>
    <property type="evidence" value="ECO:0007669"/>
    <property type="project" value="TreeGrafter"/>
</dbReference>
<keyword evidence="5 8" id="KW-0812">Transmembrane</keyword>
<feature type="transmembrane region" description="Helical" evidence="8">
    <location>
        <begin position="292"/>
        <end position="311"/>
    </location>
</feature>
<evidence type="ECO:0000313" key="11">
    <source>
        <dbReference type="Proteomes" id="UP000598467"/>
    </source>
</evidence>
<dbReference type="InterPro" id="IPR024989">
    <property type="entry name" value="MFS_assoc_dom"/>
</dbReference>
<reference evidence="10" key="1">
    <citation type="submission" date="2020-05" db="EMBL/GenBank/DDBJ databases">
        <title>Identification of trans-AT polyketide cluster in two marine bacteria, producers of a novel glutaramide-containing polyketide sesbanimide D and analogs.</title>
        <authorList>
            <person name="Kacar D."/>
            <person name="Rodriguez P."/>
            <person name="Canedo L."/>
            <person name="Gonzalez E."/>
            <person name="Galan B."/>
            <person name="De La Calle F."/>
            <person name="Garcia J.L."/>
        </authorList>
    </citation>
    <scope>NUCLEOTIDE SEQUENCE</scope>
    <source>
        <strain evidence="10">PHM038</strain>
    </source>
</reference>
<dbReference type="Gene3D" id="1.20.1250.20">
    <property type="entry name" value="MFS general substrate transporter like domains"/>
    <property type="match status" value="2"/>
</dbReference>
<dbReference type="GO" id="GO:0015528">
    <property type="term" value="F:lactose:proton symporter activity"/>
    <property type="evidence" value="ECO:0007669"/>
    <property type="project" value="TreeGrafter"/>
</dbReference>
<dbReference type="PANTHER" id="PTHR23522:SF10">
    <property type="entry name" value="3-PHENYLPROPIONIC ACID TRANSPORTER-RELATED"/>
    <property type="match status" value="1"/>
</dbReference>
<keyword evidence="7 8" id="KW-0472">Membrane</keyword>
<accession>A0A926P523</accession>
<keyword evidence="6 8" id="KW-1133">Transmembrane helix</keyword>
<sequence length="394" mass="41395">MSDSRTGLQGRVGALFASHFLGFGLFLPFFPLVLEARGLTVDEIGFVLGISTVVRIAANPVLTNLSDRSGRRRISIFAYSLLSGLFLGGFAATSGITSAWVTVAGLMAFWSPIVPLCDAYALDVVRNTGADYARMRLWGSVGFVVANLFGGWLVSVGSPLLLVAGLALSVLSTGLVAICLPGQTKQEETAATGSDQPASVFRSPWFIAVLWIGGLLQATHAAYYGFGTLYWVNAGIDKLFIGTLWAIGVVAEIALFYGAKRLNARFGPLHFMMIAAGGSIVRWTLFPFAEDLAAIAALQVLHGISFGAAHLGSVSLLSKVVPQKWAATGQGLLSTSSGLQLALGLAVCGPLYKLNPGYPFWAMAGAAGVALISLLLLRPLLTAKLQAEGERLAG</sequence>
<protein>
    <submittedName>
        <fullName evidence="10">MFS transporter</fullName>
    </submittedName>
</protein>
<feature type="transmembrane region" description="Helical" evidence="8">
    <location>
        <begin position="44"/>
        <end position="62"/>
    </location>
</feature>
<evidence type="ECO:0000259" key="9">
    <source>
        <dbReference type="Pfam" id="PF12832"/>
    </source>
</evidence>
<dbReference type="Proteomes" id="UP000598467">
    <property type="component" value="Unassembled WGS sequence"/>
</dbReference>
<evidence type="ECO:0000256" key="8">
    <source>
        <dbReference type="SAM" id="Phobius"/>
    </source>
</evidence>
<evidence type="ECO:0000256" key="6">
    <source>
        <dbReference type="ARBA" id="ARBA00022989"/>
    </source>
</evidence>
<dbReference type="GO" id="GO:0005886">
    <property type="term" value="C:plasma membrane"/>
    <property type="evidence" value="ECO:0007669"/>
    <property type="project" value="UniProtKB-SubCell"/>
</dbReference>
<dbReference type="EMBL" id="JABFCZ010000018">
    <property type="protein sequence ID" value="MBD1547856.1"/>
    <property type="molecule type" value="Genomic_DNA"/>
</dbReference>
<evidence type="ECO:0000256" key="7">
    <source>
        <dbReference type="ARBA" id="ARBA00023136"/>
    </source>
</evidence>
<dbReference type="NCBIfam" id="NF037955">
    <property type="entry name" value="mfs"/>
    <property type="match status" value="1"/>
</dbReference>
<feature type="transmembrane region" description="Helical" evidence="8">
    <location>
        <begin position="160"/>
        <end position="180"/>
    </location>
</feature>
<evidence type="ECO:0000313" key="10">
    <source>
        <dbReference type="EMBL" id="MBD1547856.1"/>
    </source>
</evidence>